<dbReference type="AlphaFoldDB" id="A0A929F9V9"/>
<proteinExistence type="predicted"/>
<protein>
    <submittedName>
        <fullName evidence="2">Uncharacterized protein</fullName>
    </submittedName>
</protein>
<sequence>MIGISLLLYGAYLATLTGSYTTIIFPEIGSIGSGAVAGVGVGFFTSLLVGTVGVATGGIGIAIGALGMSAIGGFLGMVGAASGGFGIKTLSYPLVSPWFWAPILAIALWLIIHLPSQEEDVEPEQ</sequence>
<keyword evidence="1" id="KW-0472">Membrane</keyword>
<evidence type="ECO:0000256" key="1">
    <source>
        <dbReference type="SAM" id="Phobius"/>
    </source>
</evidence>
<evidence type="ECO:0000313" key="3">
    <source>
        <dbReference type="Proteomes" id="UP000615026"/>
    </source>
</evidence>
<evidence type="ECO:0000313" key="2">
    <source>
        <dbReference type="EMBL" id="MBE9070055.1"/>
    </source>
</evidence>
<feature type="transmembrane region" description="Helical" evidence="1">
    <location>
        <begin position="32"/>
        <end position="53"/>
    </location>
</feature>
<feature type="transmembrane region" description="Helical" evidence="1">
    <location>
        <begin position="6"/>
        <end position="25"/>
    </location>
</feature>
<feature type="transmembrane region" description="Helical" evidence="1">
    <location>
        <begin position="90"/>
        <end position="112"/>
    </location>
</feature>
<keyword evidence="1" id="KW-0812">Transmembrane</keyword>
<reference evidence="2" key="1">
    <citation type="submission" date="2020-10" db="EMBL/GenBank/DDBJ databases">
        <authorList>
            <person name="Castelo-Branco R."/>
            <person name="Eusebio N."/>
            <person name="Adriana R."/>
            <person name="Vieira A."/>
            <person name="Brugerolle De Fraissinette N."/>
            <person name="Rezende De Castro R."/>
            <person name="Schneider M.P."/>
            <person name="Vasconcelos V."/>
            <person name="Leao P.N."/>
        </authorList>
    </citation>
    <scope>NUCLEOTIDE SEQUENCE</scope>
    <source>
        <strain evidence="2">LEGE 11479</strain>
    </source>
</reference>
<keyword evidence="3" id="KW-1185">Reference proteome</keyword>
<name>A0A929F9V9_LEPEC</name>
<organism evidence="2 3">
    <name type="scientific">Leptolyngbya cf. ectocarpi LEGE 11479</name>
    <dbReference type="NCBI Taxonomy" id="1828722"/>
    <lineage>
        <taxon>Bacteria</taxon>
        <taxon>Bacillati</taxon>
        <taxon>Cyanobacteriota</taxon>
        <taxon>Cyanophyceae</taxon>
        <taxon>Leptolyngbyales</taxon>
        <taxon>Leptolyngbyaceae</taxon>
        <taxon>Leptolyngbya group</taxon>
        <taxon>Leptolyngbya</taxon>
    </lineage>
</organism>
<gene>
    <name evidence="2" type="ORF">IQ260_25775</name>
</gene>
<accession>A0A929F9V9</accession>
<keyword evidence="1" id="KW-1133">Transmembrane helix</keyword>
<dbReference type="EMBL" id="JADEXP010000364">
    <property type="protein sequence ID" value="MBE9070055.1"/>
    <property type="molecule type" value="Genomic_DNA"/>
</dbReference>
<dbReference type="Proteomes" id="UP000615026">
    <property type="component" value="Unassembled WGS sequence"/>
</dbReference>
<feature type="transmembrane region" description="Helical" evidence="1">
    <location>
        <begin position="59"/>
        <end position="78"/>
    </location>
</feature>
<comment type="caution">
    <text evidence="2">The sequence shown here is derived from an EMBL/GenBank/DDBJ whole genome shotgun (WGS) entry which is preliminary data.</text>
</comment>